<organism evidence="2 3">
    <name type="scientific">Muraenolepis orangiensis</name>
    <name type="common">Patagonian moray cod</name>
    <dbReference type="NCBI Taxonomy" id="630683"/>
    <lineage>
        <taxon>Eukaryota</taxon>
        <taxon>Metazoa</taxon>
        <taxon>Chordata</taxon>
        <taxon>Craniata</taxon>
        <taxon>Vertebrata</taxon>
        <taxon>Euteleostomi</taxon>
        <taxon>Actinopterygii</taxon>
        <taxon>Neopterygii</taxon>
        <taxon>Teleostei</taxon>
        <taxon>Neoteleostei</taxon>
        <taxon>Acanthomorphata</taxon>
        <taxon>Zeiogadaria</taxon>
        <taxon>Gadariae</taxon>
        <taxon>Gadiformes</taxon>
        <taxon>Muraenolepidoidei</taxon>
        <taxon>Muraenolepididae</taxon>
        <taxon>Muraenolepis</taxon>
    </lineage>
</organism>
<accession>A0A9Q0DT34</accession>
<dbReference type="Proteomes" id="UP001148018">
    <property type="component" value="Unassembled WGS sequence"/>
</dbReference>
<feature type="region of interest" description="Disordered" evidence="1">
    <location>
        <begin position="1"/>
        <end position="22"/>
    </location>
</feature>
<sequence length="83" mass="9764">MVSIPLPRRKTDAQSRTTMRKEENIKPTADYCLKSDCYKSDCYKSDCYKSDYYKSDYYKSDYYKSDCYNSLETNAFPAHLSSS</sequence>
<keyword evidence="3" id="KW-1185">Reference proteome</keyword>
<evidence type="ECO:0000313" key="2">
    <source>
        <dbReference type="EMBL" id="KAJ3594014.1"/>
    </source>
</evidence>
<dbReference type="EMBL" id="JANIIK010000112">
    <property type="protein sequence ID" value="KAJ3594014.1"/>
    <property type="molecule type" value="Genomic_DNA"/>
</dbReference>
<evidence type="ECO:0000313" key="3">
    <source>
        <dbReference type="Proteomes" id="UP001148018"/>
    </source>
</evidence>
<name>A0A9Q0DT34_9TELE</name>
<dbReference type="AlphaFoldDB" id="A0A9Q0DT34"/>
<proteinExistence type="predicted"/>
<reference evidence="2" key="1">
    <citation type="submission" date="2022-07" db="EMBL/GenBank/DDBJ databases">
        <title>Chromosome-level genome of Muraenolepis orangiensis.</title>
        <authorList>
            <person name="Kim J."/>
        </authorList>
    </citation>
    <scope>NUCLEOTIDE SEQUENCE</scope>
    <source>
        <strain evidence="2">KU_S4_2022</strain>
        <tissue evidence="2">Muscle</tissue>
    </source>
</reference>
<feature type="compositionally biased region" description="Basic and acidic residues" evidence="1">
    <location>
        <begin position="9"/>
        <end position="22"/>
    </location>
</feature>
<protein>
    <submittedName>
        <fullName evidence="2">Uncharacterized protein</fullName>
    </submittedName>
</protein>
<comment type="caution">
    <text evidence="2">The sequence shown here is derived from an EMBL/GenBank/DDBJ whole genome shotgun (WGS) entry which is preliminary data.</text>
</comment>
<evidence type="ECO:0000256" key="1">
    <source>
        <dbReference type="SAM" id="MobiDB-lite"/>
    </source>
</evidence>
<gene>
    <name evidence="2" type="ORF">NHX12_006346</name>
</gene>